<reference evidence="4" key="1">
    <citation type="submission" date="2016-10" db="EMBL/GenBank/DDBJ databases">
        <authorList>
            <person name="Varghese N."/>
            <person name="Submissions S."/>
        </authorList>
    </citation>
    <scope>NUCLEOTIDE SEQUENCE [LARGE SCALE GENOMIC DNA]</scope>
    <source>
        <strain evidence="4">S7</strain>
    </source>
</reference>
<dbReference type="AlphaFoldDB" id="A0A1I5S466"/>
<dbReference type="STRING" id="1884432.SAMN05518683_10840"/>
<gene>
    <name evidence="3" type="ORF">SAMN05518683_10840</name>
</gene>
<dbReference type="InterPro" id="IPR017853">
    <property type="entry name" value="GH"/>
</dbReference>
<protein>
    <submittedName>
        <fullName evidence="3">Putative collagen-binding domain of a collagenase</fullName>
    </submittedName>
</protein>
<organism evidence="3 4">
    <name type="scientific">Salibacterium halotolerans</name>
    <dbReference type="NCBI Taxonomy" id="1884432"/>
    <lineage>
        <taxon>Bacteria</taxon>
        <taxon>Bacillati</taxon>
        <taxon>Bacillota</taxon>
        <taxon>Bacilli</taxon>
        <taxon>Bacillales</taxon>
        <taxon>Bacillaceae</taxon>
    </lineage>
</organism>
<evidence type="ECO:0000259" key="1">
    <source>
        <dbReference type="Pfam" id="PF12904"/>
    </source>
</evidence>
<dbReference type="PANTHER" id="PTHR37836:SF3">
    <property type="entry name" value="ENDOGLUCANASE"/>
    <property type="match status" value="1"/>
</dbReference>
<dbReference type="Pfam" id="PF13204">
    <property type="entry name" value="Apiosidase"/>
    <property type="match status" value="1"/>
</dbReference>
<sequence>MKKPWDSGTLKVSADEGNLVNGAVPFFWLADTAWDLFQRLNEEEAYMYLKNRREKGFNVIQCVLVNFGHDGDKTSQQRVENQDISETIQEDNRTYWDYVKRIVDMMEFFGMYAALLPCWGKVVKDGHLHENNVAAYADFLIDHFKDRKNIIWVLGGDIRGDRHTGLWGVMGTALKSAMPDTLISYHPFGRTSSSYWFTDRSWLDFHMFQSGHRRYDQHTLTSWDDAASSEPWFGEDNWRYVLQDRDRDPARPVVDAEPSYEQIPQGLHNPSNPCWQARHVRRYAYWSVLSGAMGHTYGHNALFQFYGTGYKAEFSVAQTWQEALHASGGSQMQYMKELMEEIDFINGKPMPYILTPEETGGEKENKITAFGTDTHIVLYNYSGRSFSIVLPDYDNSVYDAYWIDPVNGSRSYAGGVYLQEAASFTPPPKDTDFTDWLLLLTKVF</sequence>
<accession>A0A1I5S466</accession>
<evidence type="ECO:0000313" key="3">
    <source>
        <dbReference type="EMBL" id="SFP65474.1"/>
    </source>
</evidence>
<dbReference type="OrthoDB" id="59486at2"/>
<name>A0A1I5S466_9BACI</name>
<evidence type="ECO:0000259" key="2">
    <source>
        <dbReference type="Pfam" id="PF13204"/>
    </source>
</evidence>
<feature type="domain" description="Apiosidase-like catalytic" evidence="2">
    <location>
        <begin position="24"/>
        <end position="345"/>
    </location>
</feature>
<dbReference type="Gene3D" id="3.20.20.80">
    <property type="entry name" value="Glycosidases"/>
    <property type="match status" value="1"/>
</dbReference>
<dbReference type="Proteomes" id="UP000198892">
    <property type="component" value="Unassembled WGS sequence"/>
</dbReference>
<keyword evidence="4" id="KW-1185">Reference proteome</keyword>
<dbReference type="PANTHER" id="PTHR37836">
    <property type="entry name" value="LMO1036 PROTEIN"/>
    <property type="match status" value="1"/>
</dbReference>
<dbReference type="InterPro" id="IPR024749">
    <property type="entry name" value="Collagen-bd_put"/>
</dbReference>
<evidence type="ECO:0000313" key="4">
    <source>
        <dbReference type="Proteomes" id="UP000198892"/>
    </source>
</evidence>
<dbReference type="RefSeq" id="WP_093336732.1">
    <property type="nucleotide sequence ID" value="NZ_FOXD01000008.1"/>
</dbReference>
<dbReference type="EMBL" id="FOXD01000008">
    <property type="protein sequence ID" value="SFP65474.1"/>
    <property type="molecule type" value="Genomic_DNA"/>
</dbReference>
<dbReference type="Pfam" id="PF12904">
    <property type="entry name" value="Collagen_bind_2"/>
    <property type="match status" value="1"/>
</dbReference>
<dbReference type="SUPFAM" id="SSF51445">
    <property type="entry name" value="(Trans)glycosidases"/>
    <property type="match status" value="1"/>
</dbReference>
<feature type="domain" description="Putative collagen-binding" evidence="1">
    <location>
        <begin position="359"/>
        <end position="440"/>
    </location>
</feature>
<dbReference type="InterPro" id="IPR025277">
    <property type="entry name" value="Apiosidase-like_cat_dom"/>
</dbReference>
<proteinExistence type="predicted"/>